<reference evidence="2" key="1">
    <citation type="journal article" date="2012" name="Mol. Plant Microbe Interact.">
        <title>A highly conserved effector in Fusarium oxysporum is required for full virulence on Arabidopsis.</title>
        <authorList>
            <person name="Thatcher L.F."/>
            <person name="Gardiner D.M."/>
            <person name="Kazan K."/>
            <person name="Manners J."/>
        </authorList>
    </citation>
    <scope>NUCLEOTIDE SEQUENCE [LARGE SCALE GENOMIC DNA]</scope>
    <source>
        <strain evidence="2">Fo5176</strain>
    </source>
</reference>
<accession>F9F1P5</accession>
<feature type="region of interest" description="Disordered" evidence="1">
    <location>
        <begin position="1"/>
        <end position="66"/>
    </location>
</feature>
<organism evidence="2">
    <name type="scientific">Fusarium oxysporum (strain Fo5176)</name>
    <name type="common">Fusarium vascular wilt</name>
    <dbReference type="NCBI Taxonomy" id="660025"/>
    <lineage>
        <taxon>Eukaryota</taxon>
        <taxon>Fungi</taxon>
        <taxon>Dikarya</taxon>
        <taxon>Ascomycota</taxon>
        <taxon>Pezizomycotina</taxon>
        <taxon>Sordariomycetes</taxon>
        <taxon>Hypocreomycetidae</taxon>
        <taxon>Hypocreales</taxon>
        <taxon>Nectriaceae</taxon>
        <taxon>Fusarium</taxon>
        <taxon>Fusarium oxysporum species complex</taxon>
    </lineage>
</organism>
<feature type="compositionally biased region" description="Polar residues" evidence="1">
    <location>
        <begin position="1"/>
        <end position="24"/>
    </location>
</feature>
<name>F9F1P5_FUSOF</name>
<sequence>MKTNSCQLASAQTSRPANSGSSRFPPQHQELADESSRLYQVANVTKKLSTRRSTSPARESRKRRSGCLSELVQDILADKTDRN</sequence>
<gene>
    <name evidence="2" type="ORF">FOXB_00319</name>
</gene>
<protein>
    <submittedName>
        <fullName evidence="2">Uncharacterized protein</fullName>
    </submittedName>
</protein>
<evidence type="ECO:0000313" key="2">
    <source>
        <dbReference type="EMBL" id="EGU89164.1"/>
    </source>
</evidence>
<evidence type="ECO:0000256" key="1">
    <source>
        <dbReference type="SAM" id="MobiDB-lite"/>
    </source>
</evidence>
<dbReference type="EMBL" id="AFQF01000094">
    <property type="protein sequence ID" value="EGU89164.1"/>
    <property type="molecule type" value="Genomic_DNA"/>
</dbReference>
<feature type="compositionally biased region" description="Polar residues" evidence="1">
    <location>
        <begin position="42"/>
        <end position="57"/>
    </location>
</feature>
<comment type="caution">
    <text evidence="2">The sequence shown here is derived from an EMBL/GenBank/DDBJ whole genome shotgun (WGS) entry which is preliminary data.</text>
</comment>
<proteinExistence type="predicted"/>
<dbReference type="AlphaFoldDB" id="F9F1P5"/>